<keyword evidence="9 18" id="KW-0999">Mitochondrion inner membrane</keyword>
<reference evidence="20" key="1">
    <citation type="submission" date="2017-03" db="EMBL/GenBank/DDBJ databases">
        <title>The mitochondrial genome sequencing and phylogenetic analysis of Cerambycidae species(Insecta:Coleoptera).</title>
        <authorList>
            <person name="Yang J."/>
        </authorList>
    </citation>
    <scope>NUCLEOTIDE SEQUENCE</scope>
</reference>
<keyword evidence="14 18" id="KW-0830">Ubiquinone</keyword>
<feature type="transmembrane region" description="Helical" evidence="18">
    <location>
        <begin position="7"/>
        <end position="27"/>
    </location>
</feature>
<evidence type="ECO:0000256" key="14">
    <source>
        <dbReference type="ARBA" id="ARBA00023075"/>
    </source>
</evidence>
<keyword evidence="16 18" id="KW-0472">Membrane</keyword>
<feature type="transmembrane region" description="Helical" evidence="18">
    <location>
        <begin position="238"/>
        <end position="258"/>
    </location>
</feature>
<feature type="transmembrane region" description="Helical" evidence="18">
    <location>
        <begin position="197"/>
        <end position="218"/>
    </location>
</feature>
<evidence type="ECO:0000256" key="18">
    <source>
        <dbReference type="RuleBase" id="RU003403"/>
    </source>
</evidence>
<feature type="transmembrane region" description="Helical" evidence="18">
    <location>
        <begin position="59"/>
        <end position="78"/>
    </location>
</feature>
<dbReference type="Pfam" id="PF00361">
    <property type="entry name" value="Proton_antipo_M"/>
    <property type="match status" value="1"/>
</dbReference>
<evidence type="ECO:0000256" key="3">
    <source>
        <dbReference type="ARBA" id="ARBA00007012"/>
    </source>
</evidence>
<keyword evidence="8 18" id="KW-0812">Transmembrane</keyword>
<organism evidence="20">
    <name type="scientific">Aegosoma sinicum</name>
    <dbReference type="NCBI Taxonomy" id="2020310"/>
    <lineage>
        <taxon>Eukaryota</taxon>
        <taxon>Metazoa</taxon>
        <taxon>Ecdysozoa</taxon>
        <taxon>Arthropoda</taxon>
        <taxon>Hexapoda</taxon>
        <taxon>Insecta</taxon>
        <taxon>Pterygota</taxon>
        <taxon>Neoptera</taxon>
        <taxon>Endopterygota</taxon>
        <taxon>Coleoptera</taxon>
        <taxon>Polyphaga</taxon>
        <taxon>Cucujiformia</taxon>
        <taxon>Chrysomeloidea</taxon>
        <taxon>Cerambycidae</taxon>
        <taxon>Prioninae</taxon>
        <taxon>Aegosomatini</taxon>
        <taxon>Aegosoma</taxon>
    </lineage>
</organism>
<comment type="subcellular location">
    <subcellularLocation>
        <location evidence="2 18">Mitochondrion inner membrane</location>
        <topology evidence="2 18">Multi-pass membrane protein</topology>
    </subcellularLocation>
</comment>
<name>A0A343ERD5_9CUCU</name>
<dbReference type="InterPro" id="IPR003917">
    <property type="entry name" value="NADH_UbQ_OxRdtase_chain2"/>
</dbReference>
<geneLocation type="mitochondrion" evidence="20"/>
<dbReference type="PANTHER" id="PTHR46552:SF1">
    <property type="entry name" value="NADH-UBIQUINONE OXIDOREDUCTASE CHAIN 2"/>
    <property type="match status" value="1"/>
</dbReference>
<evidence type="ECO:0000256" key="2">
    <source>
        <dbReference type="ARBA" id="ARBA00004448"/>
    </source>
</evidence>
<keyword evidence="6" id="KW-0813">Transport</keyword>
<comment type="similarity">
    <text evidence="3 18">Belongs to the complex I subunit 2 family.</text>
</comment>
<dbReference type="GO" id="GO:0006120">
    <property type="term" value="P:mitochondrial electron transport, NADH to ubiquinone"/>
    <property type="evidence" value="ECO:0007669"/>
    <property type="project" value="InterPro"/>
</dbReference>
<keyword evidence="11 18" id="KW-0249">Electron transport</keyword>
<comment type="catalytic activity">
    <reaction evidence="17 18">
        <text>a ubiquinone + NADH + 5 H(+)(in) = a ubiquinol + NAD(+) + 4 H(+)(out)</text>
        <dbReference type="Rhea" id="RHEA:29091"/>
        <dbReference type="Rhea" id="RHEA-COMP:9565"/>
        <dbReference type="Rhea" id="RHEA-COMP:9566"/>
        <dbReference type="ChEBI" id="CHEBI:15378"/>
        <dbReference type="ChEBI" id="CHEBI:16389"/>
        <dbReference type="ChEBI" id="CHEBI:17976"/>
        <dbReference type="ChEBI" id="CHEBI:57540"/>
        <dbReference type="ChEBI" id="CHEBI:57945"/>
        <dbReference type="EC" id="7.1.1.2"/>
    </reaction>
</comment>
<dbReference type="PRINTS" id="PR01436">
    <property type="entry name" value="NADHDHGNASE2"/>
</dbReference>
<feature type="transmembrane region" description="Helical" evidence="18">
    <location>
        <begin position="146"/>
        <end position="167"/>
    </location>
</feature>
<accession>A0A343ERD5</accession>
<dbReference type="EC" id="7.1.1.2" evidence="4 18"/>
<dbReference type="InterPro" id="IPR001750">
    <property type="entry name" value="ND/Mrp_TM"/>
</dbReference>
<dbReference type="InterPro" id="IPR050175">
    <property type="entry name" value="Complex_I_Subunit_2"/>
</dbReference>
<feature type="transmembrane region" description="Helical" evidence="18">
    <location>
        <begin position="315"/>
        <end position="335"/>
    </location>
</feature>
<dbReference type="CTD" id="4536"/>
<evidence type="ECO:0000256" key="12">
    <source>
        <dbReference type="ARBA" id="ARBA00022989"/>
    </source>
</evidence>
<keyword evidence="7 18" id="KW-0679">Respiratory chain</keyword>
<keyword evidence="12 18" id="KW-1133">Transmembrane helix</keyword>
<dbReference type="AlphaFoldDB" id="A0A343ERD5"/>
<comment type="function">
    <text evidence="18">Core subunit of the mitochondrial membrane respiratory chain NADH dehydrogenase (Complex I) which catalyzes electron transfer from NADH through the respiratory chain, using ubiquinone as an electron acceptor. Essential for the catalytic activity and assembly of complex I.</text>
</comment>
<evidence type="ECO:0000256" key="7">
    <source>
        <dbReference type="ARBA" id="ARBA00022660"/>
    </source>
</evidence>
<evidence type="ECO:0000313" key="20">
    <source>
        <dbReference type="EMBL" id="ASL05641.1"/>
    </source>
</evidence>
<dbReference type="GeneID" id="37503131"/>
<dbReference type="GO" id="GO:0005743">
    <property type="term" value="C:mitochondrial inner membrane"/>
    <property type="evidence" value="ECO:0007669"/>
    <property type="project" value="UniProtKB-SubCell"/>
</dbReference>
<evidence type="ECO:0000256" key="5">
    <source>
        <dbReference type="ARBA" id="ARBA00021008"/>
    </source>
</evidence>
<evidence type="ECO:0000256" key="13">
    <source>
        <dbReference type="ARBA" id="ARBA00023027"/>
    </source>
</evidence>
<evidence type="ECO:0000256" key="11">
    <source>
        <dbReference type="ARBA" id="ARBA00022982"/>
    </source>
</evidence>
<sequence>MSQFYKLLFFVTLVAGSLIAISAYSWMGMWIGLEINLLSIIPLLSETKNLYPSESALKYFITQALASSVLLFSMLLSFNISEFLTTQPEFYSMVIMNSALLTKMGAAPFHAWFPEVMEGLSWSNCLIMLTWQKLAPMVLLMYHLNMTLFLSMIILFSSIIGGIAGLNQISLRKIMAYSSINHIGWMIGGMLNSQSIWLIYFLVYSIITINIVIVFWSLNTFYLKQLFNSLNQSKSMKFLFILNFLSLGGLPPFLGFFPKWLTINNLVQNNFMFISFILIVLTLITLYFYLRISFSTMVINSQETLILKENIPNKFIVLSINFISLVGLIACTLIFSNL</sequence>
<evidence type="ECO:0000259" key="19">
    <source>
        <dbReference type="Pfam" id="PF00361"/>
    </source>
</evidence>
<proteinExistence type="inferred from homology"/>
<dbReference type="PANTHER" id="PTHR46552">
    <property type="entry name" value="NADH-UBIQUINONE OXIDOREDUCTASE CHAIN 2"/>
    <property type="match status" value="1"/>
</dbReference>
<evidence type="ECO:0000256" key="8">
    <source>
        <dbReference type="ARBA" id="ARBA00022692"/>
    </source>
</evidence>
<dbReference type="EMBL" id="KY773686">
    <property type="protein sequence ID" value="ASL05641.1"/>
    <property type="molecule type" value="Genomic_DNA"/>
</dbReference>
<keyword evidence="10 18" id="KW-1278">Translocase</keyword>
<evidence type="ECO:0000256" key="4">
    <source>
        <dbReference type="ARBA" id="ARBA00012944"/>
    </source>
</evidence>
<keyword evidence="13 18" id="KW-0520">NAD</keyword>
<dbReference type="GO" id="GO:0008137">
    <property type="term" value="F:NADH dehydrogenase (ubiquinone) activity"/>
    <property type="evidence" value="ECO:0007669"/>
    <property type="project" value="UniProtKB-EC"/>
</dbReference>
<evidence type="ECO:0000256" key="10">
    <source>
        <dbReference type="ARBA" id="ARBA00022967"/>
    </source>
</evidence>
<evidence type="ECO:0000256" key="6">
    <source>
        <dbReference type="ARBA" id="ARBA00022448"/>
    </source>
</evidence>
<evidence type="ECO:0000256" key="16">
    <source>
        <dbReference type="ARBA" id="ARBA00023136"/>
    </source>
</evidence>
<evidence type="ECO:0000256" key="9">
    <source>
        <dbReference type="ARBA" id="ARBA00022792"/>
    </source>
</evidence>
<protein>
    <recommendedName>
        <fullName evidence="5 18">NADH-ubiquinone oxidoreductase chain 2</fullName>
        <ecNumber evidence="4 18">7.1.1.2</ecNumber>
    </recommendedName>
</protein>
<feature type="domain" description="NADH:quinone oxidoreductase/Mrp antiporter transmembrane" evidence="19">
    <location>
        <begin position="23"/>
        <end position="285"/>
    </location>
</feature>
<evidence type="ECO:0000256" key="1">
    <source>
        <dbReference type="ARBA" id="ARBA00003257"/>
    </source>
</evidence>
<comment type="function">
    <text evidence="1">Core subunit of the mitochondrial membrane respiratory chain NADH dehydrogenase (Complex I) that is believed to belong to the minimal assembly required for catalysis. Complex I functions in the transfer of electrons from NADH to the respiratory chain. The immediate electron acceptor for the enzyme is believed to be ubiquinone.</text>
</comment>
<dbReference type="RefSeq" id="YP_009499527.1">
    <property type="nucleotide sequence ID" value="NC_038089.1"/>
</dbReference>
<gene>
    <name evidence="20" type="primary">ND2</name>
</gene>
<keyword evidence="15 18" id="KW-0496">Mitochondrion</keyword>
<feature type="transmembrane region" description="Helical" evidence="18">
    <location>
        <begin position="270"/>
        <end position="290"/>
    </location>
</feature>
<evidence type="ECO:0000256" key="15">
    <source>
        <dbReference type="ARBA" id="ARBA00023128"/>
    </source>
</evidence>
<evidence type="ECO:0000256" key="17">
    <source>
        <dbReference type="ARBA" id="ARBA00049551"/>
    </source>
</evidence>